<evidence type="ECO:0000313" key="1">
    <source>
        <dbReference type="EMBL" id="PTL35298.1"/>
    </source>
</evidence>
<accession>A0A2T4TW33</accession>
<organism evidence="1 2">
    <name type="scientific">Candidatus Methylomirabilis limnetica</name>
    <dbReference type="NCBI Taxonomy" id="2033718"/>
    <lineage>
        <taxon>Bacteria</taxon>
        <taxon>Candidatus Methylomirabilota</taxon>
        <taxon>Candidatus Methylomirabilia</taxon>
        <taxon>Candidatus Methylomirabilales</taxon>
        <taxon>Candidatus Methylomirabilaceae</taxon>
        <taxon>Candidatus Methylomirabilis</taxon>
    </lineage>
</organism>
<comment type="caution">
    <text evidence="1">The sequence shown here is derived from an EMBL/GenBank/DDBJ whole genome shotgun (WGS) entry which is preliminary data.</text>
</comment>
<dbReference type="InterPro" id="IPR007487">
    <property type="entry name" value="ABC_transpt-TYRBP-like"/>
</dbReference>
<sequence length="315" mass="34372">MSLLTTRIASLIFVACVIVGAIVHSSTPAEAAKIIALKSADVDVYNEALEGFKSVLQGSAIVEYDMEGDLQKGKKFLARLKSGPKPDLILAVGIWALQAAIEEIQDIPVVFAMVLNPTTVIRQDTRNITGASMNIPNEQQLALLKKVSPQIRRIGIIYDPSQTGFLVRQAERIAKDHGLRLVTKAITSPKESFAALDAMQDEIDALWILPDLTVLAPESVQYMLLFSFRHKIPVLGLSENQARMGALLGLSFESGWDIGSQAAELADEILSGRNVEDIPYTTARKVRLTVNLKTAVKLGVHIPKELLDRAAVVIR</sequence>
<gene>
    <name evidence="1" type="ORF">CLG94_10345</name>
</gene>
<dbReference type="OrthoDB" id="9776955at2"/>
<reference evidence="1 2" key="1">
    <citation type="submission" date="2017-09" db="EMBL/GenBank/DDBJ databases">
        <title>Bloom of a denitrifying methanotroph, Candidatus Methylomirabilis limnetica, in a deep stratified lake.</title>
        <authorList>
            <person name="Graf J.S."/>
            <person name="Marchant H.K."/>
            <person name="Tienken D."/>
            <person name="Hach P.F."/>
            <person name="Brand A."/>
            <person name="Schubert C.J."/>
            <person name="Kuypers M.M."/>
            <person name="Milucka J."/>
        </authorList>
    </citation>
    <scope>NUCLEOTIDE SEQUENCE [LARGE SCALE GENOMIC DNA]</scope>
    <source>
        <strain evidence="1 2">Zug</strain>
    </source>
</reference>
<dbReference type="Pfam" id="PF04392">
    <property type="entry name" value="ABC_sub_bind"/>
    <property type="match status" value="1"/>
</dbReference>
<name>A0A2T4TW33_9BACT</name>
<dbReference type="PANTHER" id="PTHR35271">
    <property type="entry name" value="ABC TRANSPORTER, SUBSTRATE-BINDING LIPOPROTEIN-RELATED"/>
    <property type="match status" value="1"/>
</dbReference>
<protein>
    <recommendedName>
        <fullName evidence="3">ABC transporter substrate-binding protein</fullName>
    </recommendedName>
</protein>
<dbReference type="Gene3D" id="3.40.50.2300">
    <property type="match status" value="2"/>
</dbReference>
<evidence type="ECO:0000313" key="2">
    <source>
        <dbReference type="Proteomes" id="UP000241436"/>
    </source>
</evidence>
<keyword evidence="2" id="KW-1185">Reference proteome</keyword>
<dbReference type="RefSeq" id="WP_107563298.1">
    <property type="nucleotide sequence ID" value="NZ_NVQC01000026.1"/>
</dbReference>
<dbReference type="AlphaFoldDB" id="A0A2T4TW33"/>
<dbReference type="EMBL" id="NVQC01000026">
    <property type="protein sequence ID" value="PTL35298.1"/>
    <property type="molecule type" value="Genomic_DNA"/>
</dbReference>
<dbReference type="PANTHER" id="PTHR35271:SF1">
    <property type="entry name" value="ABC TRANSPORTER, SUBSTRATE-BINDING LIPOPROTEIN"/>
    <property type="match status" value="1"/>
</dbReference>
<dbReference type="CDD" id="cd06325">
    <property type="entry name" value="PBP1_ABC_unchar_transporter"/>
    <property type="match status" value="1"/>
</dbReference>
<evidence type="ECO:0008006" key="3">
    <source>
        <dbReference type="Google" id="ProtNLM"/>
    </source>
</evidence>
<dbReference type="Proteomes" id="UP000241436">
    <property type="component" value="Unassembled WGS sequence"/>
</dbReference>
<proteinExistence type="predicted"/>
<reference evidence="2" key="2">
    <citation type="journal article" date="2018" name="Environ. Microbiol.">
        <title>Bloom of a denitrifying methanotroph, 'Candidatus Methylomirabilis limnetica', in a deep stratified lake.</title>
        <authorList>
            <person name="Graf J.S."/>
            <person name="Mayr M.J."/>
            <person name="Marchant H.K."/>
            <person name="Tienken D."/>
            <person name="Hach P.F."/>
            <person name="Brand A."/>
            <person name="Schubert C.J."/>
            <person name="Kuypers M.M."/>
            <person name="Milucka J."/>
        </authorList>
    </citation>
    <scope>NUCLEOTIDE SEQUENCE [LARGE SCALE GENOMIC DNA]</scope>
    <source>
        <strain evidence="2">Zug</strain>
    </source>
</reference>